<name>A0ABS8KIJ8_9BURK</name>
<feature type="domain" description="Periplasmic binding protein" evidence="3">
    <location>
        <begin position="64"/>
        <end position="315"/>
    </location>
</feature>
<comment type="caution">
    <text evidence="4">The sequence shown here is derived from an EMBL/GenBank/DDBJ whole genome shotgun (WGS) entry which is preliminary data.</text>
</comment>
<sequence>MAQQRDDEQEHSSSAISTTRRGLMQGAGLGAALSLMGALGGVGGLIGSAQAAESAFPSHKKWKIVFVNHVTTNPFFVPTQYGIQDACSLLNMDYQWTGSATSDAGEMVRAVNAAIAAKADAIAVPIVDPSAFDKPIQAALDAGIPVFAYNADAPRGKKNPRLAYIGQDLYLSGYQMGERIVSLIDSGLVGLFIATPGQLNIQPRMDGASDAIKKSGKKIEIQTVATGATVNEELSKIKAFYLGHQDLKGMFAVDAGSTQGVAQVMKESNLPAKGVHGGGFDLLPTTIQLIHEGFLDFTIDQQPYVQGFYTVMQAFVFLSSGGLVGPAEINTGLKFVTKENVEPYLTTSTRFEGKTDKQQIVPRSGPIKS</sequence>
<gene>
    <name evidence="4" type="ORF">LJ655_22340</name>
</gene>
<dbReference type="EMBL" id="JAJITC010000013">
    <property type="protein sequence ID" value="MCC8404587.1"/>
    <property type="molecule type" value="Genomic_DNA"/>
</dbReference>
<dbReference type="PANTHER" id="PTHR30036:SF7">
    <property type="entry name" value="ABC TRANSPORTER PERIPLASMIC-BINDING PROTEIN YPHF"/>
    <property type="match status" value="1"/>
</dbReference>
<dbReference type="PROSITE" id="PS51318">
    <property type="entry name" value="TAT"/>
    <property type="match status" value="1"/>
</dbReference>
<dbReference type="InterPro" id="IPR006311">
    <property type="entry name" value="TAT_signal"/>
</dbReference>
<accession>A0ABS8KIJ8</accession>
<proteinExistence type="inferred from homology"/>
<evidence type="ECO:0000313" key="5">
    <source>
        <dbReference type="Proteomes" id="UP001430614"/>
    </source>
</evidence>
<dbReference type="InterPro" id="IPR028082">
    <property type="entry name" value="Peripla_BP_I"/>
</dbReference>
<evidence type="ECO:0000256" key="2">
    <source>
        <dbReference type="ARBA" id="ARBA00007639"/>
    </source>
</evidence>
<evidence type="ECO:0000256" key="1">
    <source>
        <dbReference type="ARBA" id="ARBA00004418"/>
    </source>
</evidence>
<dbReference type="PANTHER" id="PTHR30036">
    <property type="entry name" value="D-XYLOSE-BINDING PERIPLASMIC PROTEIN"/>
    <property type="match status" value="1"/>
</dbReference>
<comment type="similarity">
    <text evidence="2">Belongs to the bacterial solute-binding protein 2 family.</text>
</comment>
<keyword evidence="5" id="KW-1185">Reference proteome</keyword>
<dbReference type="RefSeq" id="WP_230563403.1">
    <property type="nucleotide sequence ID" value="NZ_JAJITC010000013.1"/>
</dbReference>
<protein>
    <submittedName>
        <fullName evidence="4">Sugar ABC transporter substrate-binding protein</fullName>
    </submittedName>
</protein>
<evidence type="ECO:0000259" key="3">
    <source>
        <dbReference type="Pfam" id="PF13407"/>
    </source>
</evidence>
<dbReference type="InterPro" id="IPR050555">
    <property type="entry name" value="Bact_Solute-Bind_Prot2"/>
</dbReference>
<dbReference type="Gene3D" id="3.40.50.2300">
    <property type="match status" value="2"/>
</dbReference>
<reference evidence="4 5" key="1">
    <citation type="submission" date="2021-11" db="EMBL/GenBank/DDBJ databases">
        <authorList>
            <person name="Oh E.-T."/>
            <person name="Kim S.-B."/>
        </authorList>
    </citation>
    <scope>NUCLEOTIDE SEQUENCE [LARGE SCALE GENOMIC DNA]</scope>
    <source>
        <strain evidence="4 5">MMS20-SJTN17</strain>
    </source>
</reference>
<dbReference type="SUPFAM" id="SSF53822">
    <property type="entry name" value="Periplasmic binding protein-like I"/>
    <property type="match status" value="1"/>
</dbReference>
<comment type="subcellular location">
    <subcellularLocation>
        <location evidence="1">Periplasm</location>
    </subcellularLocation>
</comment>
<dbReference type="Proteomes" id="UP001430614">
    <property type="component" value="Unassembled WGS sequence"/>
</dbReference>
<dbReference type="Pfam" id="PF13407">
    <property type="entry name" value="Peripla_BP_4"/>
    <property type="match status" value="1"/>
</dbReference>
<evidence type="ECO:0000313" key="4">
    <source>
        <dbReference type="EMBL" id="MCC8404587.1"/>
    </source>
</evidence>
<dbReference type="CDD" id="cd19965">
    <property type="entry name" value="PBP1_ABC_sugar_binding-like"/>
    <property type="match status" value="1"/>
</dbReference>
<organism evidence="4 5">
    <name type="scientific">Paraburkholderia translucens</name>
    <dbReference type="NCBI Taxonomy" id="2886945"/>
    <lineage>
        <taxon>Bacteria</taxon>
        <taxon>Pseudomonadati</taxon>
        <taxon>Pseudomonadota</taxon>
        <taxon>Betaproteobacteria</taxon>
        <taxon>Burkholderiales</taxon>
        <taxon>Burkholderiaceae</taxon>
        <taxon>Paraburkholderia</taxon>
    </lineage>
</organism>
<dbReference type="InterPro" id="IPR025997">
    <property type="entry name" value="SBP_2_dom"/>
</dbReference>